<organism evidence="1">
    <name type="scientific">viral metagenome</name>
    <dbReference type="NCBI Taxonomy" id="1070528"/>
    <lineage>
        <taxon>unclassified sequences</taxon>
        <taxon>metagenomes</taxon>
        <taxon>organismal metagenomes</taxon>
    </lineage>
</organism>
<name>A0A6C0JR13_9ZZZZ</name>
<protein>
    <submittedName>
        <fullName evidence="1">Uncharacterized protein</fullName>
    </submittedName>
</protein>
<dbReference type="EMBL" id="MN740431">
    <property type="protein sequence ID" value="QHU06308.1"/>
    <property type="molecule type" value="Genomic_DNA"/>
</dbReference>
<reference evidence="1" key="1">
    <citation type="journal article" date="2020" name="Nature">
        <title>Giant virus diversity and host interactions through global metagenomics.</title>
        <authorList>
            <person name="Schulz F."/>
            <person name="Roux S."/>
            <person name="Paez-Espino D."/>
            <person name="Jungbluth S."/>
            <person name="Walsh D.A."/>
            <person name="Denef V.J."/>
            <person name="McMahon K.D."/>
            <person name="Konstantinidis K.T."/>
            <person name="Eloe-Fadrosh E.A."/>
            <person name="Kyrpides N.C."/>
            <person name="Woyke T."/>
        </authorList>
    </citation>
    <scope>NUCLEOTIDE SEQUENCE</scope>
    <source>
        <strain evidence="1">GVMAG-M-3300027747-57</strain>
    </source>
</reference>
<dbReference type="AlphaFoldDB" id="A0A6C0JR13"/>
<proteinExistence type="predicted"/>
<accession>A0A6C0JR13</accession>
<sequence>MVSDTEPLGKTQKVCSRCGETKSLDRIVKNRNVCKDCCNTRKKEKYKALVIDNETNQTCTICAKSKPQTSFIKRRTVCKDCNNEKRKERYNSNEEHRKKVIKQASEFKHTKVIERRNKKMEEIGEGNKKCSVCSKIKSKDRFRHNRLRCKDCERDDPIEKFKRNVRSRIHTALKQNKEMHTVKYLGCTSSEYLQWILTYDVNYNLDNHGKVWHIDHVIPLSRFNLEDKEEQMIAFNWRNTMPLSAKENLSKNAKIVKPQIEQHLKYLKDYHEEKNIELPQKFIDLFAKHLDAGIPLEPSLPLQLGNILEEHG</sequence>
<evidence type="ECO:0000313" key="1">
    <source>
        <dbReference type="EMBL" id="QHU06308.1"/>
    </source>
</evidence>